<keyword evidence="1" id="KW-1133">Transmembrane helix</keyword>
<keyword evidence="3" id="KW-1185">Reference proteome</keyword>
<keyword evidence="1" id="KW-0472">Membrane</keyword>
<dbReference type="EMBL" id="WIGN01000144">
    <property type="protein sequence ID" value="KAF6807116.1"/>
    <property type="molecule type" value="Genomic_DNA"/>
</dbReference>
<organism evidence="2 3">
    <name type="scientific">Colletotrichum sojae</name>
    <dbReference type="NCBI Taxonomy" id="2175907"/>
    <lineage>
        <taxon>Eukaryota</taxon>
        <taxon>Fungi</taxon>
        <taxon>Dikarya</taxon>
        <taxon>Ascomycota</taxon>
        <taxon>Pezizomycotina</taxon>
        <taxon>Sordariomycetes</taxon>
        <taxon>Hypocreomycetidae</taxon>
        <taxon>Glomerellales</taxon>
        <taxon>Glomerellaceae</taxon>
        <taxon>Colletotrichum</taxon>
        <taxon>Colletotrichum orchidearum species complex</taxon>
    </lineage>
</organism>
<keyword evidence="1" id="KW-0812">Transmembrane</keyword>
<sequence>MELSTILLETASSKLSDTASSLQSLLLTDNNGYFLFCMFFVAWLPWRLSLEFRLDRPVPNRWWLPVNVVLFWIMGHYFVHCTSLLDCIPDDFKHTWMALPGAFVH</sequence>
<protein>
    <submittedName>
        <fullName evidence="2">Uncharacterized protein</fullName>
    </submittedName>
</protein>
<reference evidence="2 3" key="1">
    <citation type="journal article" date="2020" name="Phytopathology">
        <title>Genome Sequence Resources of Colletotrichum truncatum, C. plurivorum, C. musicola, and C. sojae: Four Species Pathogenic to Soybean (Glycine max).</title>
        <authorList>
            <person name="Rogerio F."/>
            <person name="Boufleur T.R."/>
            <person name="Ciampi-Guillardi M."/>
            <person name="Sukno S.A."/>
            <person name="Thon M.R."/>
            <person name="Massola Junior N.S."/>
            <person name="Baroncelli R."/>
        </authorList>
    </citation>
    <scope>NUCLEOTIDE SEQUENCE [LARGE SCALE GENOMIC DNA]</scope>
    <source>
        <strain evidence="2 3">LFN0009</strain>
    </source>
</reference>
<dbReference type="AlphaFoldDB" id="A0A8H6J6R0"/>
<evidence type="ECO:0000313" key="2">
    <source>
        <dbReference type="EMBL" id="KAF6807116.1"/>
    </source>
</evidence>
<feature type="transmembrane region" description="Helical" evidence="1">
    <location>
        <begin position="62"/>
        <end position="79"/>
    </location>
</feature>
<gene>
    <name evidence="2" type="ORF">CSOJ01_08383</name>
</gene>
<evidence type="ECO:0000313" key="3">
    <source>
        <dbReference type="Proteomes" id="UP000652219"/>
    </source>
</evidence>
<feature type="transmembrane region" description="Helical" evidence="1">
    <location>
        <begin position="32"/>
        <end position="50"/>
    </location>
</feature>
<name>A0A8H6J6R0_9PEZI</name>
<comment type="caution">
    <text evidence="2">The sequence shown here is derived from an EMBL/GenBank/DDBJ whole genome shotgun (WGS) entry which is preliminary data.</text>
</comment>
<proteinExistence type="predicted"/>
<accession>A0A8H6J6R0</accession>
<evidence type="ECO:0000256" key="1">
    <source>
        <dbReference type="SAM" id="Phobius"/>
    </source>
</evidence>
<dbReference type="Proteomes" id="UP000652219">
    <property type="component" value="Unassembled WGS sequence"/>
</dbReference>